<feature type="compositionally biased region" description="Basic and acidic residues" evidence="1">
    <location>
        <begin position="140"/>
        <end position="171"/>
    </location>
</feature>
<sequence length="177" mass="21763">MEFAQRFAVKKLKTKYNATYLEQVFDEWEQRIEDMYTLHYPRMFIDPYTLQLSYESNHIEDLALSIIEERDKLHKFKYHSMNDLRQFYKLLSQYSDHEQRQIKRFQRGSILIDDELLNRISDDILQLVNSIKGRKRQSTQEEIKLEKEKRKMDGKARKQLIKERLKREKQQKQMQLV</sequence>
<accession>A0A2T4Q147</accession>
<gene>
    <name evidence="2" type="ORF">BU085_05190</name>
</gene>
<organism evidence="2 3">
    <name type="scientific">Staphylococcus warneri</name>
    <dbReference type="NCBI Taxonomy" id="1292"/>
    <lineage>
        <taxon>Bacteria</taxon>
        <taxon>Bacillati</taxon>
        <taxon>Bacillota</taxon>
        <taxon>Bacilli</taxon>
        <taxon>Bacillales</taxon>
        <taxon>Staphylococcaceae</taxon>
        <taxon>Staphylococcus</taxon>
    </lineage>
</organism>
<dbReference type="RefSeq" id="WP_107533216.1">
    <property type="nucleotide sequence ID" value="NZ_PZEV01000013.1"/>
</dbReference>
<evidence type="ECO:0000313" key="3">
    <source>
        <dbReference type="Proteomes" id="UP000240717"/>
    </source>
</evidence>
<protein>
    <submittedName>
        <fullName evidence="2">Uncharacterized protein</fullName>
    </submittedName>
</protein>
<dbReference type="Proteomes" id="UP000240717">
    <property type="component" value="Unassembled WGS sequence"/>
</dbReference>
<evidence type="ECO:0000256" key="1">
    <source>
        <dbReference type="SAM" id="MobiDB-lite"/>
    </source>
</evidence>
<feature type="region of interest" description="Disordered" evidence="1">
    <location>
        <begin position="140"/>
        <end position="177"/>
    </location>
</feature>
<comment type="caution">
    <text evidence="2">The sequence shown here is derived from an EMBL/GenBank/DDBJ whole genome shotgun (WGS) entry which is preliminary data.</text>
</comment>
<proteinExistence type="predicted"/>
<name>A0A2T4Q147_STAWA</name>
<dbReference type="EMBL" id="PZEV01000013">
    <property type="protein sequence ID" value="PTI51387.1"/>
    <property type="molecule type" value="Genomic_DNA"/>
</dbReference>
<reference evidence="2 3" key="1">
    <citation type="journal article" date="2016" name="Front. Microbiol.">
        <title>Comprehensive Phylogenetic Analysis of Bovine Non-aureus Staphylococci Species Based on Whole-Genome Sequencing.</title>
        <authorList>
            <person name="Naushad S."/>
            <person name="Barkema H.W."/>
            <person name="Luby C."/>
            <person name="Condas L.A."/>
            <person name="Nobrega D.B."/>
            <person name="Carson D.A."/>
            <person name="De Buck J."/>
        </authorList>
    </citation>
    <scope>NUCLEOTIDE SEQUENCE [LARGE SCALE GENOMIC DNA]</scope>
    <source>
        <strain evidence="2 3">SNUC 2993</strain>
    </source>
</reference>
<dbReference type="AlphaFoldDB" id="A0A2T4Q147"/>
<evidence type="ECO:0000313" key="2">
    <source>
        <dbReference type="EMBL" id="PTI51387.1"/>
    </source>
</evidence>